<name>D2QLI8_SPILD</name>
<accession>D2QLI8</accession>
<evidence type="ECO:0000313" key="1">
    <source>
        <dbReference type="EMBL" id="ADB40278.1"/>
    </source>
</evidence>
<keyword evidence="2" id="KW-1185">Reference proteome</keyword>
<dbReference type="Proteomes" id="UP000002028">
    <property type="component" value="Chromosome"/>
</dbReference>
<dbReference type="EMBL" id="CP001769">
    <property type="protein sequence ID" value="ADB40278.1"/>
    <property type="molecule type" value="Genomic_DNA"/>
</dbReference>
<dbReference type="KEGG" id="sli:Slin_4296"/>
<organism evidence="1 2">
    <name type="scientific">Spirosoma linguale (strain ATCC 33905 / DSM 74 / LMG 10896 / Claus 1)</name>
    <dbReference type="NCBI Taxonomy" id="504472"/>
    <lineage>
        <taxon>Bacteria</taxon>
        <taxon>Pseudomonadati</taxon>
        <taxon>Bacteroidota</taxon>
        <taxon>Cytophagia</taxon>
        <taxon>Cytophagales</taxon>
        <taxon>Cytophagaceae</taxon>
        <taxon>Spirosoma</taxon>
    </lineage>
</organism>
<sequence>MKISVISRGVMQVDLGDKTLKIQGEMYLDNTFVAYINSIKNWESPNNTVIGDKEREEIIRKISDYRNNLKFKIIFE</sequence>
<dbReference type="AlphaFoldDB" id="D2QLI8"/>
<protein>
    <recommendedName>
        <fullName evidence="3">Immunity protein 74</fullName>
    </recommendedName>
</protein>
<proteinExistence type="predicted"/>
<evidence type="ECO:0008006" key="3">
    <source>
        <dbReference type="Google" id="ProtNLM"/>
    </source>
</evidence>
<dbReference type="Pfam" id="PF15603">
    <property type="entry name" value="Imm74"/>
    <property type="match status" value="1"/>
</dbReference>
<reference evidence="1 2" key="1">
    <citation type="journal article" date="2010" name="Stand. Genomic Sci.">
        <title>Complete genome sequence of Spirosoma linguale type strain (1).</title>
        <authorList>
            <person name="Lail K."/>
            <person name="Sikorski J."/>
            <person name="Saunders E."/>
            <person name="Lapidus A."/>
            <person name="Glavina Del Rio T."/>
            <person name="Copeland A."/>
            <person name="Tice H."/>
            <person name="Cheng J.-F."/>
            <person name="Lucas S."/>
            <person name="Nolan M."/>
            <person name="Bruce D."/>
            <person name="Goodwin L."/>
            <person name="Pitluck S."/>
            <person name="Ivanova N."/>
            <person name="Mavromatis K."/>
            <person name="Ovchinnikova G."/>
            <person name="Pati A."/>
            <person name="Chen A."/>
            <person name="Palaniappan K."/>
            <person name="Land M."/>
            <person name="Hauser L."/>
            <person name="Chang Y.-J."/>
            <person name="Jeffries C.D."/>
            <person name="Chain P."/>
            <person name="Brettin T."/>
            <person name="Detter J.C."/>
            <person name="Schuetze A."/>
            <person name="Rohde M."/>
            <person name="Tindall B.J."/>
            <person name="Goeker M."/>
            <person name="Bristow J."/>
            <person name="Eisen J.A."/>
            <person name="Markowitz V."/>
            <person name="Hugenholtz P."/>
            <person name="Kyrpides N.C."/>
            <person name="Klenk H.-P."/>
            <person name="Chen F."/>
        </authorList>
    </citation>
    <scope>NUCLEOTIDE SEQUENCE [LARGE SCALE GENOMIC DNA]</scope>
    <source>
        <strain evidence="2">ATCC 33905 / DSM 74 / LMG 10896 / Claus 1</strain>
    </source>
</reference>
<evidence type="ECO:0000313" key="2">
    <source>
        <dbReference type="Proteomes" id="UP000002028"/>
    </source>
</evidence>
<dbReference type="InterPro" id="IPR028148">
    <property type="entry name" value="Imm74"/>
</dbReference>
<dbReference type="RefSeq" id="WP_012928786.1">
    <property type="nucleotide sequence ID" value="NC_013730.1"/>
</dbReference>
<dbReference type="HOGENOM" id="CLU_198242_1_0_10"/>
<dbReference type="STRING" id="504472.Slin_4296"/>
<gene>
    <name evidence="1" type="ordered locus">Slin_4296</name>
</gene>